<dbReference type="RefSeq" id="WP_143379481.1">
    <property type="nucleotide sequence ID" value="NZ_CP041637.1"/>
</dbReference>
<evidence type="ECO:0000313" key="2">
    <source>
        <dbReference type="Proteomes" id="UP000319209"/>
    </source>
</evidence>
<accession>A0A516GM19</accession>
<organism evidence="1 2">
    <name type="scientific">Formosa sediminum</name>
    <dbReference type="NCBI Taxonomy" id="2594004"/>
    <lineage>
        <taxon>Bacteria</taxon>
        <taxon>Pseudomonadati</taxon>
        <taxon>Bacteroidota</taxon>
        <taxon>Flavobacteriia</taxon>
        <taxon>Flavobacteriales</taxon>
        <taxon>Flavobacteriaceae</taxon>
        <taxon>Formosa</taxon>
    </lineage>
</organism>
<gene>
    <name evidence="1" type="ORF">FNB79_00760</name>
</gene>
<proteinExistence type="predicted"/>
<name>A0A516GM19_9FLAO</name>
<reference evidence="1 2" key="1">
    <citation type="submission" date="2019-07" db="EMBL/GenBank/DDBJ databases">
        <title>Genome sequencing for Formosa sp. PS13.</title>
        <authorList>
            <person name="Park S.-J."/>
        </authorList>
    </citation>
    <scope>NUCLEOTIDE SEQUENCE [LARGE SCALE GENOMIC DNA]</scope>
    <source>
        <strain evidence="1 2">PS13</strain>
    </source>
</reference>
<evidence type="ECO:0000313" key="1">
    <source>
        <dbReference type="EMBL" id="QDO92571.1"/>
    </source>
</evidence>
<dbReference type="OrthoDB" id="1148550at2"/>
<protein>
    <submittedName>
        <fullName evidence="1">Uncharacterized protein</fullName>
    </submittedName>
</protein>
<dbReference type="KEGG" id="fop:FNB79_00760"/>
<dbReference type="Proteomes" id="UP000319209">
    <property type="component" value="Chromosome"/>
</dbReference>
<dbReference type="EMBL" id="CP041637">
    <property type="protein sequence ID" value="QDO92571.1"/>
    <property type="molecule type" value="Genomic_DNA"/>
</dbReference>
<dbReference type="AlphaFoldDB" id="A0A516GM19"/>
<keyword evidence="2" id="KW-1185">Reference proteome</keyword>
<sequence>MGGYFVILESTNLGVMEPGKKYAFIPVFYATTLVKVGEVNPKKKLLNILDYVPMGVYANITKGRSGESLSYIFKNKSDVDFMATVITPNGQSLQLKGNPESFNLSKFEKGTYTTQMMITEKVKGTKDGKVYNTIYHIATSRFNVD</sequence>